<evidence type="ECO:0000313" key="1">
    <source>
        <dbReference type="EMBL" id="KAH3856992.1"/>
    </source>
</evidence>
<protein>
    <submittedName>
        <fullName evidence="1">Uncharacterized protein</fullName>
    </submittedName>
</protein>
<proteinExistence type="predicted"/>
<dbReference type="AlphaFoldDB" id="A0A9D4LGN8"/>
<organism evidence="1 2">
    <name type="scientific">Dreissena polymorpha</name>
    <name type="common">Zebra mussel</name>
    <name type="synonym">Mytilus polymorpha</name>
    <dbReference type="NCBI Taxonomy" id="45954"/>
    <lineage>
        <taxon>Eukaryota</taxon>
        <taxon>Metazoa</taxon>
        <taxon>Spiralia</taxon>
        <taxon>Lophotrochozoa</taxon>
        <taxon>Mollusca</taxon>
        <taxon>Bivalvia</taxon>
        <taxon>Autobranchia</taxon>
        <taxon>Heteroconchia</taxon>
        <taxon>Euheterodonta</taxon>
        <taxon>Imparidentia</taxon>
        <taxon>Neoheterodontei</taxon>
        <taxon>Myida</taxon>
        <taxon>Dreissenoidea</taxon>
        <taxon>Dreissenidae</taxon>
        <taxon>Dreissena</taxon>
    </lineage>
</organism>
<keyword evidence="2" id="KW-1185">Reference proteome</keyword>
<evidence type="ECO:0000313" key="2">
    <source>
        <dbReference type="Proteomes" id="UP000828390"/>
    </source>
</evidence>
<dbReference type="Proteomes" id="UP000828390">
    <property type="component" value="Unassembled WGS sequence"/>
</dbReference>
<name>A0A9D4LGN8_DREPO</name>
<reference evidence="1" key="2">
    <citation type="submission" date="2020-11" db="EMBL/GenBank/DDBJ databases">
        <authorList>
            <person name="McCartney M.A."/>
            <person name="Auch B."/>
            <person name="Kono T."/>
            <person name="Mallez S."/>
            <person name="Becker A."/>
            <person name="Gohl D.M."/>
            <person name="Silverstein K.A.T."/>
            <person name="Koren S."/>
            <person name="Bechman K.B."/>
            <person name="Herman A."/>
            <person name="Abrahante J.E."/>
            <person name="Garbe J."/>
        </authorList>
    </citation>
    <scope>NUCLEOTIDE SEQUENCE</scope>
    <source>
        <strain evidence="1">Duluth1</strain>
        <tissue evidence="1">Whole animal</tissue>
    </source>
</reference>
<accession>A0A9D4LGN8</accession>
<comment type="caution">
    <text evidence="1">The sequence shown here is derived from an EMBL/GenBank/DDBJ whole genome shotgun (WGS) entry which is preliminary data.</text>
</comment>
<reference evidence="1" key="1">
    <citation type="journal article" date="2019" name="bioRxiv">
        <title>The Genome of the Zebra Mussel, Dreissena polymorpha: A Resource for Invasive Species Research.</title>
        <authorList>
            <person name="McCartney M.A."/>
            <person name="Auch B."/>
            <person name="Kono T."/>
            <person name="Mallez S."/>
            <person name="Zhang Y."/>
            <person name="Obille A."/>
            <person name="Becker A."/>
            <person name="Abrahante J.E."/>
            <person name="Garbe J."/>
            <person name="Badalamenti J.P."/>
            <person name="Herman A."/>
            <person name="Mangelson H."/>
            <person name="Liachko I."/>
            <person name="Sullivan S."/>
            <person name="Sone E.D."/>
            <person name="Koren S."/>
            <person name="Silverstein K.A.T."/>
            <person name="Beckman K.B."/>
            <person name="Gohl D.M."/>
        </authorList>
    </citation>
    <scope>NUCLEOTIDE SEQUENCE</scope>
    <source>
        <strain evidence="1">Duluth1</strain>
        <tissue evidence="1">Whole animal</tissue>
    </source>
</reference>
<dbReference type="EMBL" id="JAIWYP010000003">
    <property type="protein sequence ID" value="KAH3856992.1"/>
    <property type="molecule type" value="Genomic_DNA"/>
</dbReference>
<sequence>MKNCMCRSAALECRGIRIQGRVRIPLLTDGGMMFSLTVATSVVGFTQCHLV</sequence>
<gene>
    <name evidence="1" type="ORF">DPMN_099589</name>
</gene>